<protein>
    <submittedName>
        <fullName evidence="1">Uncharacterized protein</fullName>
    </submittedName>
</protein>
<gene>
    <name evidence="1" type="ORF">NCTC13067_00402</name>
</gene>
<sequence length="43" mass="4691">MTPFGVGKWAFLCFLENLNLQIAGCQAVDLYFAPLGDEGLDRG</sequence>
<accession>A0A379E360</accession>
<name>A0A379E360_9BACT</name>
<proteinExistence type="predicted"/>
<organism evidence="1 2">
    <name type="scientific">Prevotella denticola</name>
    <dbReference type="NCBI Taxonomy" id="28129"/>
    <lineage>
        <taxon>Bacteria</taxon>
        <taxon>Pseudomonadati</taxon>
        <taxon>Bacteroidota</taxon>
        <taxon>Bacteroidia</taxon>
        <taxon>Bacteroidales</taxon>
        <taxon>Prevotellaceae</taxon>
        <taxon>Prevotella</taxon>
    </lineage>
</organism>
<evidence type="ECO:0000313" key="2">
    <source>
        <dbReference type="Proteomes" id="UP000255469"/>
    </source>
</evidence>
<dbReference type="EMBL" id="UGTM01000001">
    <property type="protein sequence ID" value="SUB86754.1"/>
    <property type="molecule type" value="Genomic_DNA"/>
</dbReference>
<dbReference type="AlphaFoldDB" id="A0A379E360"/>
<dbReference type="Proteomes" id="UP000255469">
    <property type="component" value="Unassembled WGS sequence"/>
</dbReference>
<reference evidence="1 2" key="1">
    <citation type="submission" date="2018-06" db="EMBL/GenBank/DDBJ databases">
        <authorList>
            <consortium name="Pathogen Informatics"/>
            <person name="Doyle S."/>
        </authorList>
    </citation>
    <scope>NUCLEOTIDE SEQUENCE [LARGE SCALE GENOMIC DNA]</scope>
    <source>
        <strain evidence="1 2">NCTC13067</strain>
    </source>
</reference>
<evidence type="ECO:0000313" key="1">
    <source>
        <dbReference type="EMBL" id="SUB86754.1"/>
    </source>
</evidence>